<protein>
    <submittedName>
        <fullName evidence="2">Uncharacterized protein</fullName>
    </submittedName>
</protein>
<accession>A0A4U0X4E6</accession>
<gene>
    <name evidence="2" type="ORF">B0A55_08831</name>
</gene>
<feature type="region of interest" description="Disordered" evidence="1">
    <location>
        <begin position="95"/>
        <end position="116"/>
    </location>
</feature>
<sequence length="116" mass="11846">MDEGGQEARVSLSRRQGICEVLGAEIEARSAVGAHGGLTAPKGAYKGGRPTKSGQDNMRIAATAILASGTISALPGAFRPCLLAAQGTTENLGRPARSLDAAAQRVKRFGPRSTAS</sequence>
<comment type="caution">
    <text evidence="2">The sequence shown here is derived from an EMBL/GenBank/DDBJ whole genome shotgun (WGS) entry which is preliminary data.</text>
</comment>
<reference evidence="2 3" key="1">
    <citation type="submission" date="2017-03" db="EMBL/GenBank/DDBJ databases">
        <title>Genomes of endolithic fungi from Antarctica.</title>
        <authorList>
            <person name="Coleine C."/>
            <person name="Masonjones S."/>
            <person name="Stajich J.E."/>
        </authorList>
    </citation>
    <scope>NUCLEOTIDE SEQUENCE [LARGE SCALE GENOMIC DNA]</scope>
    <source>
        <strain evidence="2 3">CCFEE 5184</strain>
    </source>
</reference>
<proteinExistence type="predicted"/>
<evidence type="ECO:0000313" key="3">
    <source>
        <dbReference type="Proteomes" id="UP000309340"/>
    </source>
</evidence>
<dbReference type="Proteomes" id="UP000309340">
    <property type="component" value="Unassembled WGS sequence"/>
</dbReference>
<dbReference type="EMBL" id="NAJQ01000427">
    <property type="protein sequence ID" value="TKA69883.1"/>
    <property type="molecule type" value="Genomic_DNA"/>
</dbReference>
<organism evidence="2 3">
    <name type="scientific">Friedmanniomyces simplex</name>
    <dbReference type="NCBI Taxonomy" id="329884"/>
    <lineage>
        <taxon>Eukaryota</taxon>
        <taxon>Fungi</taxon>
        <taxon>Dikarya</taxon>
        <taxon>Ascomycota</taxon>
        <taxon>Pezizomycotina</taxon>
        <taxon>Dothideomycetes</taxon>
        <taxon>Dothideomycetidae</taxon>
        <taxon>Mycosphaerellales</taxon>
        <taxon>Teratosphaeriaceae</taxon>
        <taxon>Friedmanniomyces</taxon>
    </lineage>
</organism>
<name>A0A4U0X4E6_9PEZI</name>
<dbReference type="AlphaFoldDB" id="A0A4U0X4E6"/>
<evidence type="ECO:0000313" key="2">
    <source>
        <dbReference type="EMBL" id="TKA69883.1"/>
    </source>
</evidence>
<evidence type="ECO:0000256" key="1">
    <source>
        <dbReference type="SAM" id="MobiDB-lite"/>
    </source>
</evidence>
<keyword evidence="3" id="KW-1185">Reference proteome</keyword>